<reference evidence="2 3" key="1">
    <citation type="submission" date="2024-03" db="EMBL/GenBank/DDBJ databases">
        <title>Human intestinal bacterial collection.</title>
        <authorList>
            <person name="Pauvert C."/>
            <person name="Hitch T.C.A."/>
            <person name="Clavel T."/>
        </authorList>
    </citation>
    <scope>NUCLEOTIDE SEQUENCE [LARGE SCALE GENOMIC DNA]</scope>
    <source>
        <strain evidence="2 3">CLA-AP-H27</strain>
    </source>
</reference>
<dbReference type="InterPro" id="IPR029044">
    <property type="entry name" value="Nucleotide-diphossugar_trans"/>
</dbReference>
<keyword evidence="3" id="KW-1185">Reference proteome</keyword>
<dbReference type="SUPFAM" id="SSF53448">
    <property type="entry name" value="Nucleotide-diphospho-sugar transferases"/>
    <property type="match status" value="1"/>
</dbReference>
<evidence type="ECO:0000313" key="3">
    <source>
        <dbReference type="Proteomes" id="UP001437460"/>
    </source>
</evidence>
<protein>
    <recommendedName>
        <fullName evidence="1">Galactofuranosyltransferase GlfT2 N-terminal domain-containing protein</fullName>
    </recommendedName>
</protein>
<sequence>MNLKLQNLLFPTGDKFETQWNLFYRGERMRYDAEHHILCIPKYRVADFMSYLNAFSLHKWEKYTNLQAVKLHLLIQGSCLVRLVGYTLDVHSPVKQVLFEQNYCLNECAEIVLDYPETEAALLAFEIETDSDCKLFGGWYEGEFLENTRKNVNLSIATTTFKKEEFIQSNLQLLQKELLDSDDEIKDHLWIHVIDNGRTLKPEQWNSDKITVHPNKNVGGAGGFTRGMIESMEQPENITHVLLMDDDVIILPESIRRMYYLLRMLKPEFDEYFVSGAMLCYEEMNIQHEDVGFVHANGSYGPQKDLLDHTLLKDILECDQEWLDRQHMYAGWWFCCIPMQMIQKNGLPLPLFIRGDDVEFSLRNQAKFITMNGICIWHMGFTYKFNAYMELYQVHRNSLILRATSGVCQNVDFMNRMTKLFRARMLSLDYNGAELILDAIEDFLKGPEFIMQDLGEQIMREKSKKNEKMVDLREFSDLDIDLDEVYQDPPRNFLRKWLYRITYNGHRFCSESRLKEGPGIVAYDWFYSPEHNFWFKKLLAVNPHLKTGSMRVFNKEKYRELRDRSKLLFGRYQKERVTIEQKYRDKKDEMTSISFWKNYLATK</sequence>
<comment type="caution">
    <text evidence="2">The sequence shown here is derived from an EMBL/GenBank/DDBJ whole genome shotgun (WGS) entry which is preliminary data.</text>
</comment>
<dbReference type="EMBL" id="JBBMFJ010000026">
    <property type="protein sequence ID" value="MEQ2563847.1"/>
    <property type="molecule type" value="Genomic_DNA"/>
</dbReference>
<feature type="domain" description="Galactofuranosyltransferase GlfT2 N-terminal" evidence="1">
    <location>
        <begin position="35"/>
        <end position="140"/>
    </location>
</feature>
<evidence type="ECO:0000259" key="1">
    <source>
        <dbReference type="Pfam" id="PF17994"/>
    </source>
</evidence>
<gene>
    <name evidence="2" type="ORF">WMO41_11860</name>
</gene>
<name>A0ABV1HNE7_9FIRM</name>
<dbReference type="Proteomes" id="UP001437460">
    <property type="component" value="Unassembled WGS sequence"/>
</dbReference>
<organism evidence="2 3">
    <name type="scientific">Ventrimonas faecis</name>
    <dbReference type="NCBI Taxonomy" id="3133170"/>
    <lineage>
        <taxon>Bacteria</taxon>
        <taxon>Bacillati</taxon>
        <taxon>Bacillota</taxon>
        <taxon>Clostridia</taxon>
        <taxon>Lachnospirales</taxon>
        <taxon>Lachnospiraceae</taxon>
        <taxon>Ventrimonas</taxon>
    </lineage>
</organism>
<evidence type="ECO:0000313" key="2">
    <source>
        <dbReference type="EMBL" id="MEQ2563847.1"/>
    </source>
</evidence>
<dbReference type="RefSeq" id="WP_349229924.1">
    <property type="nucleotide sequence ID" value="NZ_JBBMFJ010000026.1"/>
</dbReference>
<proteinExistence type="predicted"/>
<accession>A0ABV1HNE7</accession>
<dbReference type="Gene3D" id="3.90.550.60">
    <property type="match status" value="1"/>
</dbReference>
<dbReference type="Pfam" id="PF17994">
    <property type="entry name" value="Glft2_N"/>
    <property type="match status" value="1"/>
</dbReference>
<dbReference type="InterPro" id="IPR040492">
    <property type="entry name" value="GlfT2_N"/>
</dbReference>